<accession>A0A543J5P9</accession>
<reference evidence="2 3" key="1">
    <citation type="submission" date="2019-06" db="EMBL/GenBank/DDBJ databases">
        <title>Sequencing the genomes of 1000 actinobacteria strains.</title>
        <authorList>
            <person name="Klenk H.-P."/>
        </authorList>
    </citation>
    <scope>NUCLEOTIDE SEQUENCE [LARGE SCALE GENOMIC DNA]</scope>
    <source>
        <strain evidence="2 3">DSM 45456</strain>
    </source>
</reference>
<protein>
    <submittedName>
        <fullName evidence="2">Uncharacterized protein</fullName>
    </submittedName>
</protein>
<feature type="compositionally biased region" description="Basic and acidic residues" evidence="1">
    <location>
        <begin position="420"/>
        <end position="430"/>
    </location>
</feature>
<proteinExistence type="predicted"/>
<keyword evidence="3" id="KW-1185">Reference proteome</keyword>
<comment type="caution">
    <text evidence="2">The sequence shown here is derived from an EMBL/GenBank/DDBJ whole genome shotgun (WGS) entry which is preliminary data.</text>
</comment>
<organism evidence="2 3">
    <name type="scientific">Saccharothrix saharensis</name>
    <dbReference type="NCBI Taxonomy" id="571190"/>
    <lineage>
        <taxon>Bacteria</taxon>
        <taxon>Bacillati</taxon>
        <taxon>Actinomycetota</taxon>
        <taxon>Actinomycetes</taxon>
        <taxon>Pseudonocardiales</taxon>
        <taxon>Pseudonocardiaceae</taxon>
        <taxon>Saccharothrix</taxon>
    </lineage>
</organism>
<sequence length="430" mass="47456">MVRVGRSRCAAGKGVAVGGRKAKVWTAAGGARAAREARIGTARFLGEAPIARAWQASRLMSDFEVKMETLSAQTDAGTARSVAMSLLLGGLGYPMSWRPGHWMEVAERVLADESRWLGEADLYIVSPEMCDVVVAAAQTLTLEDLSLLSADDLPSPSGVLVLPHPLLVRAINGNLGDDRAYHWHSPVELAVPDPAVGGFERKPAVRFSVYHDTHGPVRPDSFLDVAAMARAQGTPLPPFMLDAMRCWAFGQTTTEEQRRALADFGEIARRTGRQAREEVQELGFEEERVIGEYTPGSEIDDHDDTFAMRFLYAFWRLCEQRIVVTDPAEVRHSARVAAAKAGVSPEVRVARLRTTASPGEADSGAGEPGRQWRHRWVVRMHKVRQWYPSEQRHKVIYRGPYPKGPADKPLLGGEEAMTSRWDRRVCSSPP</sequence>
<evidence type="ECO:0000313" key="2">
    <source>
        <dbReference type="EMBL" id="TQM78153.1"/>
    </source>
</evidence>
<dbReference type="EMBL" id="VFPP01000001">
    <property type="protein sequence ID" value="TQM78153.1"/>
    <property type="molecule type" value="Genomic_DNA"/>
</dbReference>
<dbReference type="AlphaFoldDB" id="A0A543J5P9"/>
<dbReference type="Proteomes" id="UP000316628">
    <property type="component" value="Unassembled WGS sequence"/>
</dbReference>
<feature type="region of interest" description="Disordered" evidence="1">
    <location>
        <begin position="406"/>
        <end position="430"/>
    </location>
</feature>
<evidence type="ECO:0000256" key="1">
    <source>
        <dbReference type="SAM" id="MobiDB-lite"/>
    </source>
</evidence>
<evidence type="ECO:0000313" key="3">
    <source>
        <dbReference type="Proteomes" id="UP000316628"/>
    </source>
</evidence>
<gene>
    <name evidence="2" type="ORF">FHX81_0403</name>
</gene>
<name>A0A543J5P9_9PSEU</name>